<dbReference type="InterPro" id="IPR008271">
    <property type="entry name" value="Ser/Thr_kinase_AS"/>
</dbReference>
<comment type="caution">
    <text evidence="8">The sequence shown here is derived from an EMBL/GenBank/DDBJ whole genome shotgun (WGS) entry which is preliminary data.</text>
</comment>
<evidence type="ECO:0000256" key="6">
    <source>
        <dbReference type="SAM" id="MobiDB-lite"/>
    </source>
</evidence>
<evidence type="ECO:0000313" key="8">
    <source>
        <dbReference type="EMBL" id="RVT48874.1"/>
    </source>
</evidence>
<proteinExistence type="predicted"/>
<dbReference type="SUPFAM" id="SSF56112">
    <property type="entry name" value="Protein kinase-like (PK-like)"/>
    <property type="match status" value="1"/>
</dbReference>
<gene>
    <name evidence="8" type="ORF">ENE75_21190</name>
</gene>
<evidence type="ECO:0000313" key="9">
    <source>
        <dbReference type="Proteomes" id="UP000288178"/>
    </source>
</evidence>
<evidence type="ECO:0000256" key="4">
    <source>
        <dbReference type="ARBA" id="ARBA00022840"/>
    </source>
</evidence>
<dbReference type="InterPro" id="IPR058395">
    <property type="entry name" value="DUF8082"/>
</dbReference>
<feature type="region of interest" description="Disordered" evidence="6">
    <location>
        <begin position="391"/>
        <end position="411"/>
    </location>
</feature>
<dbReference type="PROSITE" id="PS00108">
    <property type="entry name" value="PROTEIN_KINASE_ST"/>
    <property type="match status" value="1"/>
</dbReference>
<dbReference type="PANTHER" id="PTHR43289:SF30">
    <property type="entry name" value="NON-SPECIFIC SERINE_THREONINE PROTEIN KINASE"/>
    <property type="match status" value="1"/>
</dbReference>
<keyword evidence="2 5" id="KW-0547">Nucleotide-binding</keyword>
<evidence type="ECO:0000259" key="7">
    <source>
        <dbReference type="PROSITE" id="PS50011"/>
    </source>
</evidence>
<dbReference type="InterPro" id="IPR011009">
    <property type="entry name" value="Kinase-like_dom_sf"/>
</dbReference>
<dbReference type="Pfam" id="PF00069">
    <property type="entry name" value="Pkinase"/>
    <property type="match status" value="1"/>
</dbReference>
<name>A0A437JPS4_9BURK</name>
<dbReference type="GO" id="GO:0004674">
    <property type="term" value="F:protein serine/threonine kinase activity"/>
    <property type="evidence" value="ECO:0007669"/>
    <property type="project" value="UniProtKB-KW"/>
</dbReference>
<dbReference type="Pfam" id="PF26309">
    <property type="entry name" value="DUF8082"/>
    <property type="match status" value="2"/>
</dbReference>
<dbReference type="CDD" id="cd14014">
    <property type="entry name" value="STKc_PknB_like"/>
    <property type="match status" value="1"/>
</dbReference>
<protein>
    <submittedName>
        <fullName evidence="8">Serine/threonine protein kinase</fullName>
    </submittedName>
</protein>
<dbReference type="PANTHER" id="PTHR43289">
    <property type="entry name" value="MITOGEN-ACTIVATED PROTEIN KINASE KINASE KINASE 20-RELATED"/>
    <property type="match status" value="1"/>
</dbReference>
<organism evidence="8 9">
    <name type="scientific">Rubrivivax albus</name>
    <dbReference type="NCBI Taxonomy" id="2499835"/>
    <lineage>
        <taxon>Bacteria</taxon>
        <taxon>Pseudomonadati</taxon>
        <taxon>Pseudomonadota</taxon>
        <taxon>Betaproteobacteria</taxon>
        <taxon>Burkholderiales</taxon>
        <taxon>Sphaerotilaceae</taxon>
        <taxon>Rubrivivax</taxon>
    </lineage>
</organism>
<dbReference type="PROSITE" id="PS50011">
    <property type="entry name" value="PROTEIN_KINASE_DOM"/>
    <property type="match status" value="1"/>
</dbReference>
<feature type="binding site" evidence="5">
    <location>
        <position position="39"/>
    </location>
    <ligand>
        <name>ATP</name>
        <dbReference type="ChEBI" id="CHEBI:30616"/>
    </ligand>
</feature>
<keyword evidence="3 8" id="KW-0418">Kinase</keyword>
<dbReference type="SMART" id="SM00220">
    <property type="entry name" value="S_TKc"/>
    <property type="match status" value="1"/>
</dbReference>
<keyword evidence="1" id="KW-0808">Transferase</keyword>
<keyword evidence="4 5" id="KW-0067">ATP-binding</keyword>
<dbReference type="PROSITE" id="PS00107">
    <property type="entry name" value="PROTEIN_KINASE_ATP"/>
    <property type="match status" value="1"/>
</dbReference>
<reference evidence="8 9" key="1">
    <citation type="submission" date="2019-01" db="EMBL/GenBank/DDBJ databases">
        <authorList>
            <person name="Chen W.-M."/>
        </authorList>
    </citation>
    <scope>NUCLEOTIDE SEQUENCE [LARGE SCALE GENOMIC DNA]</scope>
    <source>
        <strain evidence="8 9">ICH-3</strain>
    </source>
</reference>
<dbReference type="AlphaFoldDB" id="A0A437JPS4"/>
<dbReference type="OrthoDB" id="9791419at2"/>
<dbReference type="Proteomes" id="UP000288178">
    <property type="component" value="Unassembled WGS sequence"/>
</dbReference>
<dbReference type="InterPro" id="IPR017441">
    <property type="entry name" value="Protein_kinase_ATP_BS"/>
</dbReference>
<keyword evidence="9" id="KW-1185">Reference proteome</keyword>
<keyword evidence="8" id="KW-0723">Serine/threonine-protein kinase</keyword>
<dbReference type="RefSeq" id="WP_128200423.1">
    <property type="nucleotide sequence ID" value="NZ_SACT01000009.1"/>
</dbReference>
<evidence type="ECO:0000256" key="2">
    <source>
        <dbReference type="ARBA" id="ARBA00022741"/>
    </source>
</evidence>
<evidence type="ECO:0000256" key="3">
    <source>
        <dbReference type="ARBA" id="ARBA00022777"/>
    </source>
</evidence>
<dbReference type="InterPro" id="IPR000719">
    <property type="entry name" value="Prot_kinase_dom"/>
</dbReference>
<dbReference type="Gene3D" id="3.30.200.20">
    <property type="entry name" value="Phosphorylase Kinase, domain 1"/>
    <property type="match status" value="1"/>
</dbReference>
<dbReference type="GO" id="GO:0005524">
    <property type="term" value="F:ATP binding"/>
    <property type="evidence" value="ECO:0007669"/>
    <property type="project" value="UniProtKB-UniRule"/>
</dbReference>
<dbReference type="EMBL" id="SACT01000009">
    <property type="protein sequence ID" value="RVT48874.1"/>
    <property type="molecule type" value="Genomic_DNA"/>
</dbReference>
<accession>A0A437JPS4</accession>
<dbReference type="Gene3D" id="1.10.510.10">
    <property type="entry name" value="Transferase(Phosphotransferase) domain 1"/>
    <property type="match status" value="1"/>
</dbReference>
<evidence type="ECO:0000256" key="1">
    <source>
        <dbReference type="ARBA" id="ARBA00022679"/>
    </source>
</evidence>
<feature type="domain" description="Protein kinase" evidence="7">
    <location>
        <begin position="10"/>
        <end position="269"/>
    </location>
</feature>
<sequence>MDHPERLGKYRITGVLGEGAMGVVYRGFDPDIRRLVALKTIRRQPGDAGGSAFESAARFRNEAQAAGRLQHPGIVSVYDFGDDGRVAYIAMEFVDGRTLAYFLGSRLRLGDADIASIAGQVLDALAHAHEHGVWHRDVKPSNVMITPQGRAKIADFGIARFENSGLTMAQTVLGTPMYMAPEQFTGRVIDHRVDLYAAGVLLYQLAAGRPPFVGSPEVLSYKVVHEVPPPPSSLEGARSARFDAVLARALAKDPAQRFINAAAFRDALADALGHAIPGAVSPGALPALGDAYAPTERIPTGVQAAPPPTGSGLTGTGLTGEPPTHFEPEQIAAVEAALARHVGPLAKVMVRRTARQCPDVPSLVAALAAQITSAAAREAFLGSPVARGPGTGGSLGMRGSTGSAAGGQRTGSIGTAMTPPIGLGTLPVSDAWLAQARQLLVTHVGPIAGVMVKRAAERTRDRTALIRDFAAAVPEAQRAALVAELEKLG</sequence>
<evidence type="ECO:0000256" key="5">
    <source>
        <dbReference type="PROSITE-ProRule" id="PRU10141"/>
    </source>
</evidence>